<name>A0A1B7MJ39_9AGAM</name>
<dbReference type="PANTHER" id="PTHR33096:SF1">
    <property type="entry name" value="CXC1-LIKE CYSTEINE CLUSTER ASSOCIATED WITH KDZ TRANSPOSASES DOMAIN-CONTAINING PROTEIN"/>
    <property type="match status" value="1"/>
</dbReference>
<proteinExistence type="predicted"/>
<dbReference type="OrthoDB" id="3259803at2759"/>
<dbReference type="InParanoid" id="A0A1B7MJ39"/>
<evidence type="ECO:0000313" key="2">
    <source>
        <dbReference type="Proteomes" id="UP000092154"/>
    </source>
</evidence>
<reference evidence="1 2" key="1">
    <citation type="submission" date="2016-06" db="EMBL/GenBank/DDBJ databases">
        <title>Comparative genomics of the ectomycorrhizal sister species Rhizopogon vinicolor and Rhizopogon vesiculosus (Basidiomycota: Boletales) reveals a divergence of the mating type B locus.</title>
        <authorList>
            <consortium name="DOE Joint Genome Institute"/>
            <person name="Mujic A.B."/>
            <person name="Kuo A."/>
            <person name="Tritt A."/>
            <person name="Lipzen A."/>
            <person name="Chen C."/>
            <person name="Johnson J."/>
            <person name="Sharma A."/>
            <person name="Barry K."/>
            <person name="Grigoriev I.V."/>
            <person name="Spatafora J.W."/>
        </authorList>
    </citation>
    <scope>NUCLEOTIDE SEQUENCE [LARGE SCALE GENOMIC DNA]</scope>
    <source>
        <strain evidence="1 2">AM-OR11-026</strain>
    </source>
</reference>
<dbReference type="AlphaFoldDB" id="A0A1B7MJ39"/>
<evidence type="ECO:0000313" key="1">
    <source>
        <dbReference type="EMBL" id="OAX32627.1"/>
    </source>
</evidence>
<dbReference type="EMBL" id="KV448957">
    <property type="protein sequence ID" value="OAX32627.1"/>
    <property type="molecule type" value="Genomic_DNA"/>
</dbReference>
<keyword evidence="2" id="KW-1185">Reference proteome</keyword>
<sequence>MEVKTGEWSTAPAIGCIDACFNQKRTHAHENDPKNSTESFFIPEREVQQMEAEVKALQKDCGKSSMATKRKQGTTMDTKDGYEEGMHIPTSVLEGCNESFIAADKKREKVSTQFFSDTGIMALLCRHDHVLWLVNMTSAGEKQHYALVLIRQWFKHLPSDFKVGLLYDIGCQLERSCHKWGFLTDVLPRIIFGISIFHAFGHQWPCQIVYHPRKCVGFGLSDGEGCEHFWSAIKPLIPSLRVSGYNQHIFVIDEQGHCQEKKAVAEEGLKMCDIAVEALRQEWKAQVTMQTKPAPKQLKNKGAEVIAAILTLENILEQHRSMVHELENSILSGTTNIINVNLQLLEYRGKCKRIADKIQKCKQGLGVGDQANLKDLWNNAYLRIRMNAHAVKTCLCDRLRSCKFEIEKLEHSYRQTVNEMKLHSHTQLSALIHQGKAPRNALPPLPIAHEGLFQLDIDDEVWQDIGLDDTDSHPPGWLANDGVRQGIKYMLELDHCEEEVACVMRERCALQEWMQEEWMQVESVKEQSNRDEDMMFVLDQHAAMLAEMCVTWQEKVRGIPCLWPMPQQWGPLPEKLA</sequence>
<dbReference type="InterPro" id="IPR040521">
    <property type="entry name" value="KDZ"/>
</dbReference>
<gene>
    <name evidence="1" type="ORF">K503DRAFT_805073</name>
</gene>
<dbReference type="STRING" id="1314800.A0A1B7MJ39"/>
<dbReference type="Pfam" id="PF18758">
    <property type="entry name" value="KDZ"/>
    <property type="match status" value="1"/>
</dbReference>
<accession>A0A1B7MJ39</accession>
<evidence type="ECO:0008006" key="3">
    <source>
        <dbReference type="Google" id="ProtNLM"/>
    </source>
</evidence>
<dbReference type="PANTHER" id="PTHR33096">
    <property type="entry name" value="CXC2 DOMAIN-CONTAINING PROTEIN"/>
    <property type="match status" value="1"/>
</dbReference>
<protein>
    <recommendedName>
        <fullName evidence="3">CxC1-like cysteine cluster associated with KDZ transposases domain-containing protein</fullName>
    </recommendedName>
</protein>
<organism evidence="1 2">
    <name type="scientific">Rhizopogon vinicolor AM-OR11-026</name>
    <dbReference type="NCBI Taxonomy" id="1314800"/>
    <lineage>
        <taxon>Eukaryota</taxon>
        <taxon>Fungi</taxon>
        <taxon>Dikarya</taxon>
        <taxon>Basidiomycota</taxon>
        <taxon>Agaricomycotina</taxon>
        <taxon>Agaricomycetes</taxon>
        <taxon>Agaricomycetidae</taxon>
        <taxon>Boletales</taxon>
        <taxon>Suillineae</taxon>
        <taxon>Rhizopogonaceae</taxon>
        <taxon>Rhizopogon</taxon>
    </lineage>
</organism>
<dbReference type="Proteomes" id="UP000092154">
    <property type="component" value="Unassembled WGS sequence"/>
</dbReference>
<feature type="non-terminal residue" evidence="1">
    <location>
        <position position="577"/>
    </location>
</feature>